<evidence type="ECO:0000313" key="8">
    <source>
        <dbReference type="EMBL" id="VDM46406.1"/>
    </source>
</evidence>
<evidence type="ECO:0000256" key="4">
    <source>
        <dbReference type="SAM" id="MobiDB-lite"/>
    </source>
</evidence>
<feature type="domain" description="Ras-associating" evidence="7">
    <location>
        <begin position="312"/>
        <end position="427"/>
    </location>
</feature>
<feature type="domain" description="Ras-associating" evidence="7">
    <location>
        <begin position="222"/>
        <end position="310"/>
    </location>
</feature>
<gene>
    <name evidence="8" type="ORF">TCNE_LOCUS15085</name>
</gene>
<dbReference type="InterPro" id="IPR016064">
    <property type="entry name" value="NAD/diacylglycerol_kinase_sf"/>
</dbReference>
<dbReference type="InterPro" id="IPR046349">
    <property type="entry name" value="C1-like_sf"/>
</dbReference>
<dbReference type="Gene3D" id="3.10.20.90">
    <property type="entry name" value="Phosphatidylinositol 3-kinase Catalytic Subunit, Chain A, domain 1"/>
    <property type="match status" value="1"/>
</dbReference>
<accession>A0A183V2W5</accession>
<dbReference type="AlphaFoldDB" id="A0A183V2W5"/>
<dbReference type="Pfam" id="PF00788">
    <property type="entry name" value="RA"/>
    <property type="match status" value="2"/>
</dbReference>
<dbReference type="GO" id="GO:0008270">
    <property type="term" value="F:zinc ion binding"/>
    <property type="evidence" value="ECO:0007669"/>
    <property type="project" value="UniProtKB-KW"/>
</dbReference>
<reference evidence="10" key="1">
    <citation type="submission" date="2016-06" db="UniProtKB">
        <authorList>
            <consortium name="WormBaseParasite"/>
        </authorList>
    </citation>
    <scope>IDENTIFICATION</scope>
</reference>
<dbReference type="InterPro" id="IPR017438">
    <property type="entry name" value="ATP-NAD_kinase_N"/>
</dbReference>
<keyword evidence="2" id="KW-0863">Zinc-finger</keyword>
<evidence type="ECO:0000256" key="2">
    <source>
        <dbReference type="ARBA" id="ARBA00022771"/>
    </source>
</evidence>
<dbReference type="CDD" id="cd20804">
    <property type="entry name" value="C1_DGKtheta_typeV_rpt2"/>
    <property type="match status" value="1"/>
</dbReference>
<feature type="region of interest" description="Disordered" evidence="4">
    <location>
        <begin position="192"/>
        <end position="223"/>
    </location>
</feature>
<keyword evidence="1" id="KW-0479">Metal-binding</keyword>
<dbReference type="PANTHER" id="PTHR11255:SF54">
    <property type="entry name" value="DIACYLGLYCEROL KINASE THETA"/>
    <property type="match status" value="1"/>
</dbReference>
<dbReference type="Gene3D" id="3.30.60.20">
    <property type="match status" value="1"/>
</dbReference>
<dbReference type="PROSITE" id="PS50146">
    <property type="entry name" value="DAGK"/>
    <property type="match status" value="1"/>
</dbReference>
<keyword evidence="9" id="KW-1185">Reference proteome</keyword>
<evidence type="ECO:0000259" key="6">
    <source>
        <dbReference type="PROSITE" id="PS50146"/>
    </source>
</evidence>
<feature type="compositionally biased region" description="Polar residues" evidence="4">
    <location>
        <begin position="192"/>
        <end position="214"/>
    </location>
</feature>
<feature type="domain" description="Phorbol-ester/DAG-type" evidence="5">
    <location>
        <begin position="20"/>
        <end position="70"/>
    </location>
</feature>
<dbReference type="WBParaSite" id="TCNE_0001508501-mRNA-1">
    <property type="protein sequence ID" value="TCNE_0001508501-mRNA-1"/>
    <property type="gene ID" value="TCNE_0001508501"/>
</dbReference>
<dbReference type="GO" id="GO:0016020">
    <property type="term" value="C:membrane"/>
    <property type="evidence" value="ECO:0007669"/>
    <property type="project" value="UniProtKB-SubCell"/>
</dbReference>
<dbReference type="SMART" id="SM00046">
    <property type="entry name" value="DAGKc"/>
    <property type="match status" value="1"/>
</dbReference>
<reference evidence="8 9" key="2">
    <citation type="submission" date="2018-11" db="EMBL/GenBank/DDBJ databases">
        <authorList>
            <consortium name="Pathogen Informatics"/>
        </authorList>
    </citation>
    <scope>NUCLEOTIDE SEQUENCE [LARGE SCALE GENOMIC DNA]</scope>
</reference>
<dbReference type="SMART" id="SM00109">
    <property type="entry name" value="C1"/>
    <property type="match status" value="2"/>
</dbReference>
<dbReference type="PROSITE" id="PS50200">
    <property type="entry name" value="RA"/>
    <property type="match status" value="2"/>
</dbReference>
<evidence type="ECO:0000256" key="3">
    <source>
        <dbReference type="ARBA" id="ARBA00022833"/>
    </source>
</evidence>
<proteinExistence type="predicted"/>
<dbReference type="CDD" id="cd20803">
    <property type="entry name" value="C1_DGKtheta_typeV_rpt1"/>
    <property type="match status" value="1"/>
</dbReference>
<dbReference type="SUPFAM" id="SSF54236">
    <property type="entry name" value="Ubiquitin-like"/>
    <property type="match status" value="2"/>
</dbReference>
<dbReference type="GO" id="GO:0004143">
    <property type="term" value="F:ATP-dependent diacylglycerol kinase activity"/>
    <property type="evidence" value="ECO:0007669"/>
    <property type="project" value="InterPro"/>
</dbReference>
<evidence type="ECO:0000313" key="9">
    <source>
        <dbReference type="Proteomes" id="UP000050794"/>
    </source>
</evidence>
<dbReference type="Gene3D" id="3.40.50.10330">
    <property type="entry name" value="Probable inorganic polyphosphate/atp-NAD kinase, domain 1"/>
    <property type="match status" value="1"/>
</dbReference>
<dbReference type="Proteomes" id="UP000050794">
    <property type="component" value="Unassembled WGS sequence"/>
</dbReference>
<evidence type="ECO:0000259" key="7">
    <source>
        <dbReference type="PROSITE" id="PS50200"/>
    </source>
</evidence>
<evidence type="ECO:0000256" key="1">
    <source>
        <dbReference type="ARBA" id="ARBA00022723"/>
    </source>
</evidence>
<name>A0A183V2W5_TOXCA</name>
<dbReference type="InterPro" id="IPR037607">
    <property type="entry name" value="DGK"/>
</dbReference>
<dbReference type="InterPro" id="IPR020454">
    <property type="entry name" value="DAG/PE-bd"/>
</dbReference>
<dbReference type="SMART" id="SM00314">
    <property type="entry name" value="RA"/>
    <property type="match status" value="2"/>
</dbReference>
<dbReference type="Pfam" id="PF00781">
    <property type="entry name" value="DAGK_cat"/>
    <property type="match status" value="1"/>
</dbReference>
<evidence type="ECO:0000313" key="10">
    <source>
        <dbReference type="WBParaSite" id="TCNE_0001508501-mRNA-1"/>
    </source>
</evidence>
<dbReference type="InterPro" id="IPR001206">
    <property type="entry name" value="Diacylglycerol_kinase_cat_dom"/>
</dbReference>
<evidence type="ECO:0000259" key="5">
    <source>
        <dbReference type="PROSITE" id="PS50081"/>
    </source>
</evidence>
<dbReference type="GO" id="GO:0007165">
    <property type="term" value="P:signal transduction"/>
    <property type="evidence" value="ECO:0007669"/>
    <property type="project" value="InterPro"/>
</dbReference>
<dbReference type="InterPro" id="IPR002219">
    <property type="entry name" value="PKC_DAG/PE"/>
</dbReference>
<sequence length="639" mass="72339">MAAEGHNVDATLMAIGRDHGHYFVRKTFGKPTYCHHCCDKIWGMLTQGYACEVCNFVCYDRCLKTVVSYCSGVALQLIKNPVAHTWSEPLHIKLRFCCVCRKRTDDTLTVECEGVLFFLFIDFEFIAFKVCEYYVHVDCQDLAAHAICYRQMAPECDFGSLRKIMLPPNCLTIPPTELPMEQLLNIHASHTDASNQNLSSPSRVQPDDVSSTSAEDPKEKEDSEILRIYDGNSSLRNQVYRTASVPKTASVQLTRDTALRRFHITDNPESYYVTQVLNDEEELLEDPVPLRNVKRPEGRRAQIFLRYKDDPEKAIVKLYGGWLRVPVTFCTLTVTKETLVQDAVAEALDRFGLERSTANRYNLIEVSLDRGVAERTANPQENMLQLVRNLRKICIQVPDKQLRQNNDLRDSLRRYHVVRFYVQEKEDPHDHAVFVGNLPVSLAQRQYERILLRLLGAKGVFLAVDDGDLVQAIFGRKFCMLDAIVQFSEKPFTAIGPIYFEYGSLVITFNTAKAATSAVQRLQNAVYEEKKLIVLCLPNVQPHMLYPECEPLLVLVNVKSGGCQGGELIKAFQRLLNPFQVFDVVKGGPLVGLYVFRNIPNYKILACGGDGTIGWVLQCLDIAKQVCNCPRWGISVSAT</sequence>
<dbReference type="PANTHER" id="PTHR11255">
    <property type="entry name" value="DIACYLGLYCEROL KINASE"/>
    <property type="match status" value="1"/>
</dbReference>
<dbReference type="CDD" id="cd17111">
    <property type="entry name" value="RA1_DAGK-theta"/>
    <property type="match status" value="1"/>
</dbReference>
<dbReference type="SUPFAM" id="SSF57889">
    <property type="entry name" value="Cysteine-rich domain"/>
    <property type="match status" value="1"/>
</dbReference>
<dbReference type="InterPro" id="IPR029071">
    <property type="entry name" value="Ubiquitin-like_domsf"/>
</dbReference>
<dbReference type="Pfam" id="PF00130">
    <property type="entry name" value="C1_1"/>
    <property type="match status" value="1"/>
</dbReference>
<dbReference type="PRINTS" id="PR00008">
    <property type="entry name" value="DAGPEDOMAIN"/>
</dbReference>
<keyword evidence="3" id="KW-0862">Zinc</keyword>
<dbReference type="InterPro" id="IPR000159">
    <property type="entry name" value="RA_dom"/>
</dbReference>
<dbReference type="SUPFAM" id="SSF111331">
    <property type="entry name" value="NAD kinase/diacylglycerol kinase-like"/>
    <property type="match status" value="1"/>
</dbReference>
<dbReference type="PROSITE" id="PS50081">
    <property type="entry name" value="ZF_DAG_PE_2"/>
    <property type="match status" value="1"/>
</dbReference>
<protein>
    <submittedName>
        <fullName evidence="10">Diacylglycerol kinase (ATP)</fullName>
    </submittedName>
</protein>
<dbReference type="EMBL" id="UYWY01022621">
    <property type="protein sequence ID" value="VDM46406.1"/>
    <property type="molecule type" value="Genomic_DNA"/>
</dbReference>
<feature type="domain" description="DAGKc" evidence="6">
    <location>
        <begin position="547"/>
        <end position="639"/>
    </location>
</feature>
<organism evidence="9 10">
    <name type="scientific">Toxocara canis</name>
    <name type="common">Canine roundworm</name>
    <dbReference type="NCBI Taxonomy" id="6265"/>
    <lineage>
        <taxon>Eukaryota</taxon>
        <taxon>Metazoa</taxon>
        <taxon>Ecdysozoa</taxon>
        <taxon>Nematoda</taxon>
        <taxon>Chromadorea</taxon>
        <taxon>Rhabditida</taxon>
        <taxon>Spirurina</taxon>
        <taxon>Ascaridomorpha</taxon>
        <taxon>Ascaridoidea</taxon>
        <taxon>Toxocaridae</taxon>
        <taxon>Toxocara</taxon>
    </lineage>
</organism>